<feature type="region of interest" description="Disordered" evidence="6">
    <location>
        <begin position="1"/>
        <end position="29"/>
    </location>
</feature>
<dbReference type="OrthoDB" id="332863at2759"/>
<accession>A0A9W8TGS5</accession>
<dbReference type="InterPro" id="IPR005829">
    <property type="entry name" value="Sugar_transporter_CS"/>
</dbReference>
<dbReference type="Proteomes" id="UP001148786">
    <property type="component" value="Unassembled WGS sequence"/>
</dbReference>
<evidence type="ECO:0000259" key="8">
    <source>
        <dbReference type="PROSITE" id="PS50850"/>
    </source>
</evidence>
<dbReference type="GO" id="GO:0016787">
    <property type="term" value="F:hydrolase activity"/>
    <property type="evidence" value="ECO:0007669"/>
    <property type="project" value="UniProtKB-KW"/>
</dbReference>
<evidence type="ECO:0000256" key="5">
    <source>
        <dbReference type="ARBA" id="ARBA00023136"/>
    </source>
</evidence>
<evidence type="ECO:0000256" key="4">
    <source>
        <dbReference type="ARBA" id="ARBA00022989"/>
    </source>
</evidence>
<evidence type="ECO:0000256" key="3">
    <source>
        <dbReference type="ARBA" id="ARBA00022801"/>
    </source>
</evidence>
<dbReference type="AlphaFoldDB" id="A0A9W8TGS5"/>
<evidence type="ECO:0000256" key="6">
    <source>
        <dbReference type="SAM" id="MobiDB-lite"/>
    </source>
</evidence>
<dbReference type="InterPro" id="IPR020846">
    <property type="entry name" value="MFS_dom"/>
</dbReference>
<dbReference type="InterPro" id="IPR036866">
    <property type="entry name" value="RibonucZ/Hydroxyglut_hydro"/>
</dbReference>
<keyword evidence="5 7" id="KW-0472">Membrane</keyword>
<feature type="domain" description="Major facilitator superfamily (MFS) profile" evidence="8">
    <location>
        <begin position="62"/>
        <end position="417"/>
    </location>
</feature>
<keyword evidence="3" id="KW-0378">Hydrolase</keyword>
<dbReference type="InterPro" id="IPR001279">
    <property type="entry name" value="Metallo-B-lactamas"/>
</dbReference>
<reference evidence="9" key="1">
    <citation type="submission" date="2022-07" db="EMBL/GenBank/DDBJ databases">
        <title>Genome Sequence of Agrocybe chaxingu.</title>
        <authorList>
            <person name="Buettner E."/>
        </authorList>
    </citation>
    <scope>NUCLEOTIDE SEQUENCE</scope>
    <source>
        <strain evidence="9">MP-N11</strain>
    </source>
</reference>
<proteinExistence type="predicted"/>
<keyword evidence="4 7" id="KW-1133">Transmembrane helix</keyword>
<dbReference type="Pfam" id="PF00083">
    <property type="entry name" value="Sugar_tr"/>
    <property type="match status" value="1"/>
</dbReference>
<evidence type="ECO:0000313" key="9">
    <source>
        <dbReference type="EMBL" id="KAJ3517976.1"/>
    </source>
</evidence>
<comment type="subcellular location">
    <subcellularLocation>
        <location evidence="1">Membrane</location>
        <topology evidence="1">Multi-pass membrane protein</topology>
    </subcellularLocation>
</comment>
<dbReference type="PANTHER" id="PTHR43546:SF9">
    <property type="entry name" value="L-ASCORBATE-6-PHOSPHATE LACTONASE ULAG-RELATED"/>
    <property type="match status" value="1"/>
</dbReference>
<feature type="transmembrane region" description="Helical" evidence="7">
    <location>
        <begin position="200"/>
        <end position="222"/>
    </location>
</feature>
<dbReference type="Pfam" id="PF12706">
    <property type="entry name" value="Lactamase_B_2"/>
    <property type="match status" value="1"/>
</dbReference>
<evidence type="ECO:0000313" key="10">
    <source>
        <dbReference type="Proteomes" id="UP001148786"/>
    </source>
</evidence>
<dbReference type="GO" id="GO:0016020">
    <property type="term" value="C:membrane"/>
    <property type="evidence" value="ECO:0007669"/>
    <property type="project" value="UniProtKB-SubCell"/>
</dbReference>
<dbReference type="Gene3D" id="3.60.15.10">
    <property type="entry name" value="Ribonuclease Z/Hydroxyacylglutathione hydrolase-like"/>
    <property type="match status" value="1"/>
</dbReference>
<dbReference type="SUPFAM" id="SSF56281">
    <property type="entry name" value="Metallo-hydrolase/oxidoreductase"/>
    <property type="match status" value="1"/>
</dbReference>
<dbReference type="GO" id="GO:0022857">
    <property type="term" value="F:transmembrane transporter activity"/>
    <property type="evidence" value="ECO:0007669"/>
    <property type="project" value="InterPro"/>
</dbReference>
<dbReference type="PANTHER" id="PTHR43546">
    <property type="entry name" value="UPF0173 METAL-DEPENDENT HYDROLASE MJ1163-RELATED"/>
    <property type="match status" value="1"/>
</dbReference>
<dbReference type="PROSITE" id="PS50850">
    <property type="entry name" value="MFS"/>
    <property type="match status" value="1"/>
</dbReference>
<keyword evidence="10" id="KW-1185">Reference proteome</keyword>
<dbReference type="EMBL" id="JANKHO010000005">
    <property type="protein sequence ID" value="KAJ3517976.1"/>
    <property type="molecule type" value="Genomic_DNA"/>
</dbReference>
<evidence type="ECO:0000256" key="1">
    <source>
        <dbReference type="ARBA" id="ARBA00004141"/>
    </source>
</evidence>
<comment type="caution">
    <text evidence="9">The sequence shown here is derived from an EMBL/GenBank/DDBJ whole genome shotgun (WGS) entry which is preliminary data.</text>
</comment>
<protein>
    <recommendedName>
        <fullName evidence="8">Major facilitator superfamily (MFS) profile domain-containing protein</fullName>
    </recommendedName>
</protein>
<keyword evidence="2 7" id="KW-0812">Transmembrane</keyword>
<dbReference type="PROSITE" id="PS00217">
    <property type="entry name" value="SUGAR_TRANSPORT_2"/>
    <property type="match status" value="1"/>
</dbReference>
<feature type="transmembrane region" description="Helical" evidence="7">
    <location>
        <begin position="62"/>
        <end position="91"/>
    </location>
</feature>
<dbReference type="InterPro" id="IPR050114">
    <property type="entry name" value="UPF0173_UPF0282_UlaG_hydrolase"/>
</dbReference>
<name>A0A9W8TGS5_9AGAR</name>
<feature type="transmembrane region" description="Helical" evidence="7">
    <location>
        <begin position="103"/>
        <end position="123"/>
    </location>
</feature>
<evidence type="ECO:0000256" key="2">
    <source>
        <dbReference type="ARBA" id="ARBA00022692"/>
    </source>
</evidence>
<dbReference type="Gene3D" id="1.20.1250.20">
    <property type="entry name" value="MFS general substrate transporter like domains"/>
    <property type="match status" value="1"/>
</dbReference>
<dbReference type="InterPro" id="IPR005828">
    <property type="entry name" value="MFS_sugar_transport-like"/>
</dbReference>
<gene>
    <name evidence="9" type="ORF">NLJ89_g175</name>
</gene>
<dbReference type="InterPro" id="IPR036259">
    <property type="entry name" value="MFS_trans_sf"/>
</dbReference>
<evidence type="ECO:0000256" key="7">
    <source>
        <dbReference type="SAM" id="Phobius"/>
    </source>
</evidence>
<organism evidence="9 10">
    <name type="scientific">Agrocybe chaxingu</name>
    <dbReference type="NCBI Taxonomy" id="84603"/>
    <lineage>
        <taxon>Eukaryota</taxon>
        <taxon>Fungi</taxon>
        <taxon>Dikarya</taxon>
        <taxon>Basidiomycota</taxon>
        <taxon>Agaricomycotina</taxon>
        <taxon>Agaricomycetes</taxon>
        <taxon>Agaricomycetidae</taxon>
        <taxon>Agaricales</taxon>
        <taxon>Agaricineae</taxon>
        <taxon>Strophariaceae</taxon>
        <taxon>Agrocybe</taxon>
    </lineage>
</organism>
<sequence>MADFHESNGSESPFGANGHKTRASVSGPTSAGVMDALALDARRRAALAEIDEARFSWFHAKVCLVAGIGFFTDAYDIFAISIASIMLGYVYGKDQALSKHQDLGVKVATPVGTLVGQVVFGWLADIVGRKKMYGVELLIMVVSTFAQALVGNAAAVDIIAVLIVWRFIMGVGIGGDYPLSAIISSEFAPKKTRGRMMTAVFASQGWGNFTASLVAFIITAAYRDSILAEPALDQLNSVDFMWRVLTTVDGANKLQPRPGVRGLKPWETVELNAGGKQFKVTATPCEHLPGGECIGFILEAKEFGTTDGLPNVIYFSGDTIYIDELVQIQDKYHVVVAILNLGAATVDLPNGPLQLTMDGKQGARLFRELKADVLVPMHYESWNHFKQGGEELAKAFKEEGVDDRVSWLTPGVSKKII</sequence>
<dbReference type="SUPFAM" id="SSF103473">
    <property type="entry name" value="MFS general substrate transporter"/>
    <property type="match status" value="1"/>
</dbReference>